<evidence type="ECO:0000256" key="3">
    <source>
        <dbReference type="ARBA" id="ARBA00022723"/>
    </source>
</evidence>
<dbReference type="Gene3D" id="3.40.390.10">
    <property type="entry name" value="Collagenase (Catalytic Domain)"/>
    <property type="match status" value="1"/>
</dbReference>
<dbReference type="AlphaFoldDB" id="A0A060T773"/>
<proteinExistence type="inferred from homology"/>
<comment type="similarity">
    <text evidence="1 7">Belongs to the peptidase M3 family.</text>
</comment>
<evidence type="ECO:0000259" key="8">
    <source>
        <dbReference type="Pfam" id="PF01432"/>
    </source>
</evidence>
<dbReference type="InterPro" id="IPR024079">
    <property type="entry name" value="MetalloPept_cat_dom_sf"/>
</dbReference>
<evidence type="ECO:0000256" key="1">
    <source>
        <dbReference type="ARBA" id="ARBA00006040"/>
    </source>
</evidence>
<protein>
    <submittedName>
        <fullName evidence="9">ARAD1B17534p</fullName>
    </submittedName>
</protein>
<dbReference type="GO" id="GO:0005758">
    <property type="term" value="C:mitochondrial intermembrane space"/>
    <property type="evidence" value="ECO:0007669"/>
    <property type="project" value="TreeGrafter"/>
</dbReference>
<evidence type="ECO:0000256" key="2">
    <source>
        <dbReference type="ARBA" id="ARBA00022670"/>
    </source>
</evidence>
<feature type="domain" description="Peptidase M3A/M3B catalytic" evidence="8">
    <location>
        <begin position="245"/>
        <end position="706"/>
    </location>
</feature>
<evidence type="ECO:0000256" key="6">
    <source>
        <dbReference type="ARBA" id="ARBA00023049"/>
    </source>
</evidence>
<dbReference type="Pfam" id="PF01432">
    <property type="entry name" value="Peptidase_M3"/>
    <property type="match status" value="1"/>
</dbReference>
<dbReference type="InterPro" id="IPR024077">
    <property type="entry name" value="Neurolysin/TOP_dom2"/>
</dbReference>
<dbReference type="InterPro" id="IPR001567">
    <property type="entry name" value="Pept_M3A_M3B_dom"/>
</dbReference>
<evidence type="ECO:0000256" key="4">
    <source>
        <dbReference type="ARBA" id="ARBA00022801"/>
    </source>
</evidence>
<reference evidence="9" key="1">
    <citation type="submission" date="2014-02" db="EMBL/GenBank/DDBJ databases">
        <authorList>
            <person name="Genoscope - CEA"/>
        </authorList>
    </citation>
    <scope>NUCLEOTIDE SEQUENCE</scope>
    <source>
        <strain evidence="9">LS3</strain>
    </source>
</reference>
<dbReference type="EMBL" id="HG937692">
    <property type="protein sequence ID" value="CDP36634.1"/>
    <property type="molecule type" value="Genomic_DNA"/>
</dbReference>
<keyword evidence="5 7" id="KW-0862">Zinc</keyword>
<dbReference type="GO" id="GO:0006508">
    <property type="term" value="P:proteolysis"/>
    <property type="evidence" value="ECO:0007669"/>
    <property type="project" value="UniProtKB-KW"/>
</dbReference>
<keyword evidence="6 7" id="KW-0482">Metalloprotease</keyword>
<dbReference type="FunFam" id="3.40.390.10:FF:000006">
    <property type="entry name" value="Thimet oligopeptidase 1"/>
    <property type="match status" value="1"/>
</dbReference>
<evidence type="ECO:0000313" key="9">
    <source>
        <dbReference type="EMBL" id="CDP36634.1"/>
    </source>
</evidence>
<dbReference type="SUPFAM" id="SSF55486">
    <property type="entry name" value="Metalloproteases ('zincins'), catalytic domain"/>
    <property type="match status" value="1"/>
</dbReference>
<keyword evidence="3 7" id="KW-0479">Metal-binding</keyword>
<keyword evidence="2 7" id="KW-0645">Protease</keyword>
<comment type="cofactor">
    <cofactor evidence="7">
        <name>Zn(2+)</name>
        <dbReference type="ChEBI" id="CHEBI:29105"/>
    </cofactor>
    <text evidence="7">Binds 1 zinc ion.</text>
</comment>
<dbReference type="InterPro" id="IPR045090">
    <property type="entry name" value="Pept_M3A_M3B"/>
</dbReference>
<dbReference type="PANTHER" id="PTHR11804:SF84">
    <property type="entry name" value="SACCHAROLYSIN"/>
    <property type="match status" value="1"/>
</dbReference>
<dbReference type="InterPro" id="IPR024080">
    <property type="entry name" value="Neurolysin/TOP_N"/>
</dbReference>
<dbReference type="Gene3D" id="1.20.1050.40">
    <property type="entry name" value="Endopeptidase. Chain P, domain 1"/>
    <property type="match status" value="1"/>
</dbReference>
<keyword evidence="4 7" id="KW-0378">Hydrolase</keyword>
<dbReference type="GO" id="GO:0004222">
    <property type="term" value="F:metalloendopeptidase activity"/>
    <property type="evidence" value="ECO:0007669"/>
    <property type="project" value="InterPro"/>
</dbReference>
<name>A0A060T773_BLAAD</name>
<evidence type="ECO:0000256" key="5">
    <source>
        <dbReference type="ARBA" id="ARBA00022833"/>
    </source>
</evidence>
<dbReference type="Gene3D" id="1.10.1370.10">
    <property type="entry name" value="Neurolysin, domain 3"/>
    <property type="match status" value="1"/>
</dbReference>
<dbReference type="PhylomeDB" id="A0A060T773"/>
<sequence>MRGWRLGSRSLFKHSFTRFWSPPGLHIRPFTRSAMSTPVPPQPAPSWKITAQEILDRTNKAIEQNRKIDDEIGAETNPTFENVILKYARAEDTEQAVVTPLVFYQRVHEDKDLRDASLKADQLLQDYYIEAGTREDVYKSVRKVYDNLPKDLDPESKRLVQKIELKYRRNGLALPKEQRDKVVALRKELSNTTIEFSKNLDSEDGFLLFTREELDGLPERVFEQLEKQDDGKFKMTFKMPDVQPVLQYAKNGATRKKVFVGYENRVTANSELLARAVRLRAEIAQLLGYKTHADYVLEERMAKNASNVREFLTNLRQKLDLKGKEEVQKLLELKNKDLQARGLPTEEKLYSWDTRFYDNLLLEQEYKVDHEKISEYFPMERAINGMLAIFESIFSLQFTEVPKDSDQRKVWHEDVRQYSVWKTESGKPEFLGWFYLDLHPRPNKYGHAANFSLSSGYYDDNGNRVFPVTALVCNFTKPTANKPSLLKHSEVTTFFHELGHGIHDLVGDAKYSRFNGNSVDWDFVEAPSQMLEFWTWNKDQIKELSGHYLDESKKMDDELIESLVKSKHVNGALFTLRQLHFGMFDQELHTKSPEEAAKLNICELYNRMRQEISHVDQGDQQQVHGYSTIGHFMGGYDAGYYGYLWSEVFAADMYYTKFKANPLDPVAGMEYRTKIIGRGGSRDQDENLRDFLGREPSNAAFLEELGIN</sequence>
<dbReference type="CDD" id="cd06455">
    <property type="entry name" value="M3A_TOP"/>
    <property type="match status" value="1"/>
</dbReference>
<reference evidence="9" key="2">
    <citation type="submission" date="2014-06" db="EMBL/GenBank/DDBJ databases">
        <title>The complete genome of Blastobotrys (Arxula) adeninivorans LS3 - a yeast of biotechnological interest.</title>
        <authorList>
            <person name="Kunze G."/>
            <person name="Gaillardin C."/>
            <person name="Czernicka M."/>
            <person name="Durrens P."/>
            <person name="Martin T."/>
            <person name="Boer E."/>
            <person name="Gabaldon T."/>
            <person name="Cruz J."/>
            <person name="Talla E."/>
            <person name="Marck C."/>
            <person name="Goffeau A."/>
            <person name="Barbe V."/>
            <person name="Baret P."/>
            <person name="Baronian K."/>
            <person name="Beier S."/>
            <person name="Bleykasten C."/>
            <person name="Bode R."/>
            <person name="Casaregola S."/>
            <person name="Despons L."/>
            <person name="Fairhead C."/>
            <person name="Giersberg M."/>
            <person name="Gierski P."/>
            <person name="Hahnel U."/>
            <person name="Hartmann A."/>
            <person name="Jankowska D."/>
            <person name="Jubin C."/>
            <person name="Jung P."/>
            <person name="Lafontaine I."/>
            <person name="Leh-Louis V."/>
            <person name="Lemaire M."/>
            <person name="Marcet-Houben M."/>
            <person name="Mascher M."/>
            <person name="Morel G."/>
            <person name="Richard G.-F."/>
            <person name="Riechen J."/>
            <person name="Sacerdot C."/>
            <person name="Sarkar A."/>
            <person name="Savel G."/>
            <person name="Schacherer J."/>
            <person name="Sherman D."/>
            <person name="Straub M.-L."/>
            <person name="Stein N."/>
            <person name="Thierry A."/>
            <person name="Trautwein-Schult A."/>
            <person name="Westhof E."/>
            <person name="Worch S."/>
            <person name="Dujon B."/>
            <person name="Souciet J.-L."/>
            <person name="Wincker P."/>
            <person name="Scholz U."/>
            <person name="Neuveglise N."/>
        </authorList>
    </citation>
    <scope>NUCLEOTIDE SEQUENCE</scope>
    <source>
        <strain evidence="9">LS3</strain>
    </source>
</reference>
<gene>
    <name evidence="9" type="ORF">GNLVRS02_ARAD1B17534g</name>
</gene>
<evidence type="ECO:0000256" key="7">
    <source>
        <dbReference type="RuleBase" id="RU003435"/>
    </source>
</evidence>
<organism evidence="9">
    <name type="scientific">Blastobotrys adeninivorans</name>
    <name type="common">Yeast</name>
    <name type="synonym">Arxula adeninivorans</name>
    <dbReference type="NCBI Taxonomy" id="409370"/>
    <lineage>
        <taxon>Eukaryota</taxon>
        <taxon>Fungi</taxon>
        <taxon>Dikarya</taxon>
        <taxon>Ascomycota</taxon>
        <taxon>Saccharomycotina</taxon>
        <taxon>Dipodascomycetes</taxon>
        <taxon>Dipodascales</taxon>
        <taxon>Trichomonascaceae</taxon>
        <taxon>Blastobotrys</taxon>
    </lineage>
</organism>
<dbReference type="PANTHER" id="PTHR11804">
    <property type="entry name" value="PROTEASE M3 THIMET OLIGOPEPTIDASE-RELATED"/>
    <property type="match status" value="1"/>
</dbReference>
<dbReference type="GO" id="GO:0046872">
    <property type="term" value="F:metal ion binding"/>
    <property type="evidence" value="ECO:0007669"/>
    <property type="project" value="UniProtKB-UniRule"/>
</dbReference>
<accession>A0A060T773</accession>
<dbReference type="GO" id="GO:0006518">
    <property type="term" value="P:peptide metabolic process"/>
    <property type="evidence" value="ECO:0007669"/>
    <property type="project" value="TreeGrafter"/>
</dbReference>